<comment type="similarity">
    <text evidence="6">Belongs to the class I-like SAM-binding methyltransferase superfamily. rRNA adenine N(6)-methyltransferase family.</text>
</comment>
<dbReference type="GO" id="GO:0000179">
    <property type="term" value="F:rRNA (adenine-N6,N6-)-dimethyltransferase activity"/>
    <property type="evidence" value="ECO:0007669"/>
    <property type="project" value="UniProtKB-UniRule"/>
</dbReference>
<dbReference type="PANTHER" id="PTHR11727">
    <property type="entry name" value="DIMETHYLADENOSINE TRANSFERASE"/>
    <property type="match status" value="1"/>
</dbReference>
<dbReference type="STRING" id="368408.Tpen_0492"/>
<dbReference type="EnsemblBacteria" id="ABL77899">
    <property type="protein sequence ID" value="ABL77899"/>
    <property type="gene ID" value="Tpen_0492"/>
</dbReference>
<dbReference type="OrthoDB" id="9883at2157"/>
<feature type="binding site" evidence="6">
    <location>
        <position position="67"/>
    </location>
    <ligand>
        <name>S-adenosyl-L-methionine</name>
        <dbReference type="ChEBI" id="CHEBI:59789"/>
    </ligand>
</feature>
<dbReference type="Gene3D" id="3.40.50.150">
    <property type="entry name" value="Vaccinia Virus protein VP39"/>
    <property type="match status" value="1"/>
</dbReference>
<dbReference type="InterPro" id="IPR020596">
    <property type="entry name" value="rRNA_Ade_Mease_Trfase_CS"/>
</dbReference>
<keyword evidence="4 6" id="KW-0949">S-adenosyl-L-methionine</keyword>
<evidence type="ECO:0000256" key="2">
    <source>
        <dbReference type="ARBA" id="ARBA00022603"/>
    </source>
</evidence>
<protein>
    <submittedName>
        <fullName evidence="8">Dimethyladenosine transferase</fullName>
        <ecNumber evidence="8">2.1.1.-</ecNumber>
    </submittedName>
</protein>
<evidence type="ECO:0000256" key="5">
    <source>
        <dbReference type="ARBA" id="ARBA00022884"/>
    </source>
</evidence>
<dbReference type="GO" id="GO:0003723">
    <property type="term" value="F:RNA binding"/>
    <property type="evidence" value="ECO:0007669"/>
    <property type="project" value="UniProtKB-UniRule"/>
</dbReference>
<feature type="binding site" evidence="6">
    <location>
        <position position="22"/>
    </location>
    <ligand>
        <name>S-adenosyl-L-methionine</name>
        <dbReference type="ChEBI" id="CHEBI:59789"/>
    </ligand>
</feature>
<dbReference type="InterPro" id="IPR001737">
    <property type="entry name" value="KsgA/Erm"/>
</dbReference>
<dbReference type="SMART" id="SM00650">
    <property type="entry name" value="rADc"/>
    <property type="match status" value="1"/>
</dbReference>
<dbReference type="KEGG" id="tpe:Tpen_0492"/>
<dbReference type="EMBL" id="CP000505">
    <property type="protein sequence ID" value="ABL77899.1"/>
    <property type="molecule type" value="Genomic_DNA"/>
</dbReference>
<dbReference type="eggNOG" id="arCOG04131">
    <property type="taxonomic scope" value="Archaea"/>
</dbReference>
<feature type="binding site" evidence="6">
    <location>
        <position position="24"/>
    </location>
    <ligand>
        <name>S-adenosyl-L-methionine</name>
        <dbReference type="ChEBI" id="CHEBI:59789"/>
    </ligand>
</feature>
<dbReference type="AlphaFoldDB" id="A1RXG9"/>
<evidence type="ECO:0000256" key="6">
    <source>
        <dbReference type="PROSITE-ProRule" id="PRU01026"/>
    </source>
</evidence>
<dbReference type="HOGENOM" id="CLU_041220_0_2_2"/>
<organism evidence="8 9">
    <name type="scientific">Thermofilum pendens (strain DSM 2475 / Hrk 5)</name>
    <dbReference type="NCBI Taxonomy" id="368408"/>
    <lineage>
        <taxon>Archaea</taxon>
        <taxon>Thermoproteota</taxon>
        <taxon>Thermoprotei</taxon>
        <taxon>Thermofilales</taxon>
        <taxon>Thermofilaceae</taxon>
        <taxon>Thermofilum</taxon>
    </lineage>
</organism>
<accession>A1RXG9</accession>
<keyword evidence="9" id="KW-1185">Reference proteome</keyword>
<keyword evidence="1" id="KW-0698">rRNA processing</keyword>
<evidence type="ECO:0000256" key="3">
    <source>
        <dbReference type="ARBA" id="ARBA00022679"/>
    </source>
</evidence>
<dbReference type="InterPro" id="IPR011530">
    <property type="entry name" value="rRNA_adenine_dimethylase"/>
</dbReference>
<reference evidence="9" key="1">
    <citation type="journal article" date="2008" name="J. Bacteriol.">
        <title>Genome sequence of Thermofilum pendens reveals an exceptional loss of biosynthetic pathways without genome reduction.</title>
        <authorList>
            <person name="Anderson I."/>
            <person name="Rodriguez J."/>
            <person name="Susanti D."/>
            <person name="Porat I."/>
            <person name="Reich C."/>
            <person name="Ulrich L.E."/>
            <person name="Elkins J.G."/>
            <person name="Mavromatis K."/>
            <person name="Lykidis A."/>
            <person name="Kim E."/>
            <person name="Thompson L.S."/>
            <person name="Nolan M."/>
            <person name="Land M."/>
            <person name="Copeland A."/>
            <person name="Lapidus A."/>
            <person name="Lucas S."/>
            <person name="Detter C."/>
            <person name="Zhulin I.B."/>
            <person name="Olsen G.J."/>
            <person name="Whitman W."/>
            <person name="Mukhopadhyay B."/>
            <person name="Bristow J."/>
            <person name="Kyrpides N."/>
        </authorList>
    </citation>
    <scope>NUCLEOTIDE SEQUENCE [LARGE SCALE GENOMIC DNA]</scope>
    <source>
        <strain evidence="9">DSM 2475 / Hrk 5</strain>
    </source>
</reference>
<dbReference type="InterPro" id="IPR020598">
    <property type="entry name" value="rRNA_Ade_methylase_Trfase_N"/>
</dbReference>
<dbReference type="SUPFAM" id="SSF53335">
    <property type="entry name" value="S-adenosyl-L-methionine-dependent methyltransferases"/>
    <property type="match status" value="1"/>
</dbReference>
<feature type="binding site" evidence="6">
    <location>
        <position position="94"/>
    </location>
    <ligand>
        <name>S-adenosyl-L-methionine</name>
        <dbReference type="ChEBI" id="CHEBI:59789"/>
    </ligand>
</feature>
<keyword evidence="2 6" id="KW-0489">Methyltransferase</keyword>
<dbReference type="InterPro" id="IPR029063">
    <property type="entry name" value="SAM-dependent_MTases_sf"/>
</dbReference>
<proteinExistence type="inferred from homology"/>
<feature type="binding site" evidence="6">
    <location>
        <position position="46"/>
    </location>
    <ligand>
        <name>S-adenosyl-L-methionine</name>
        <dbReference type="ChEBI" id="CHEBI:59789"/>
    </ligand>
</feature>
<dbReference type="NCBIfam" id="TIGR00755">
    <property type="entry name" value="ksgA"/>
    <property type="match status" value="1"/>
</dbReference>
<feature type="domain" description="Ribosomal RNA adenine methylase transferase N-terminal" evidence="7">
    <location>
        <begin position="29"/>
        <end position="194"/>
    </location>
</feature>
<evidence type="ECO:0000259" key="7">
    <source>
        <dbReference type="SMART" id="SM00650"/>
    </source>
</evidence>
<dbReference type="PROSITE" id="PS01131">
    <property type="entry name" value="RRNA_A_DIMETH"/>
    <property type="match status" value="1"/>
</dbReference>
<sequence length="270" mass="30466">MLSAYVREALRSIRYKRRLGQHFLVDDTVASRIASFVNGEDVYEVGCGLGSLTLPLSERSAYVFCCEKDEALALFLSRELYRRGIGNVDIMVGDALRIDLSRSSHLVVSNTPFNISSQLVVKLCYDEGLLKAYLGLQREVAERLYAKPGTREYGRLSVISQLCFSIERLFDVPPNAFLPPPKVFTSFVRLVPLRRLGAEDVRLVEEFSRRIFPYINRVVTTALRIGLGVNREVAEDLVRESNVLGSRRVREINPEEVLALARQARAKGLL</sequence>
<evidence type="ECO:0000313" key="9">
    <source>
        <dbReference type="Proteomes" id="UP000000641"/>
    </source>
</evidence>
<dbReference type="GeneID" id="4601790"/>
<dbReference type="CDD" id="cd02440">
    <property type="entry name" value="AdoMet_MTases"/>
    <property type="match status" value="1"/>
</dbReference>
<evidence type="ECO:0000256" key="4">
    <source>
        <dbReference type="ARBA" id="ARBA00022691"/>
    </source>
</evidence>
<dbReference type="PANTHER" id="PTHR11727:SF7">
    <property type="entry name" value="DIMETHYLADENOSINE TRANSFERASE-RELATED"/>
    <property type="match status" value="1"/>
</dbReference>
<dbReference type="PROSITE" id="PS51689">
    <property type="entry name" value="SAM_RNA_A_N6_MT"/>
    <property type="match status" value="1"/>
</dbReference>
<evidence type="ECO:0000256" key="1">
    <source>
        <dbReference type="ARBA" id="ARBA00022552"/>
    </source>
</evidence>
<feature type="binding site" evidence="6">
    <location>
        <position position="110"/>
    </location>
    <ligand>
        <name>S-adenosyl-L-methionine</name>
        <dbReference type="ChEBI" id="CHEBI:59789"/>
    </ligand>
</feature>
<gene>
    <name evidence="8" type="ordered locus">Tpen_0492</name>
</gene>
<name>A1RXG9_THEPD</name>
<dbReference type="RefSeq" id="WP_011752164.1">
    <property type="nucleotide sequence ID" value="NC_008698.1"/>
</dbReference>
<dbReference type="Pfam" id="PF00398">
    <property type="entry name" value="RrnaAD"/>
    <property type="match status" value="1"/>
</dbReference>
<keyword evidence="5 6" id="KW-0694">RNA-binding</keyword>
<keyword evidence="3 6" id="KW-0808">Transferase</keyword>
<dbReference type="Proteomes" id="UP000000641">
    <property type="component" value="Chromosome"/>
</dbReference>
<dbReference type="EC" id="2.1.1.-" evidence="8"/>
<evidence type="ECO:0000313" key="8">
    <source>
        <dbReference type="EMBL" id="ABL77899.1"/>
    </source>
</evidence>